<gene>
    <name evidence="1" type="ORF">CRV2_00016159</name>
</gene>
<sequence>MPGIPPNRDFRFAIVCALSLEYDAVHDSLDEIWSEPTSTGGTGDPNRYTTGRMGKVPVVVLLLDGIGGVIAARAGATMHSTFPNLHFALLVGICGAVPRYGNTEVLLGDIIISKYVVQYDFGRQYPDGYKPKRTILDTLGRPSREVRSLNALWETRHLRKKLKAYTAACLWQLQQSLASTEDHGLYDYVGKEHDKLSESAYRHNHRDSKKCDTCARCLNQLDPVCDRALTSSCSDLRCSKRYLVARQRLQFQDRPGKERNPAVSAPIIHMGGMASANTIMKSAQHRDLIAERENVIGLEMEGVGVWDLLPFCLIIKGVCDYADAHKNKDWQQYAAAVAASATKAILQGFFEEAAPREPQSKPVIHFIPFRKNADFTGRGAILNELHKRLFIDDQSTVALVGLGGIGKLPYNLLTRQQKRSKALRCCGCPLSAWQATNKRAQHLSRGSKFHTKQQTTLKVHSSLTLTQNKLESGSSFSTTLTMRPSLVTTRRQEIAVHLARNQVIELPELSSGEVRDLLRQLLVDPKKARDDEELKKLFGVLCYHPLAIAQAANYFNMNRTSFARYLSDYHESEEGMMELLGNGFDDDTYYNRSQSAVATTWLVSFKQVKENHPAAERVLSFISWIEPKAIPRSILPDMGSEQAKTQVIGTLEGYGFLTTREGSDILDMHSLVHTIAQRQVRSQGVSKLGRDRIFSHLYAVFPDGKWRDRYVWQQYLPHALQAYHSLSEDEPSDSTGLGYKMACCLIREGRYPEAIAILERVVIVQRRLEEDNSEKFASQDKLAQAYIDNGQIDKAISLLERIIASQSRFLPNDHPDQLTSQERLAEAYNFKRQPAPAISILEYTTAIRSKSLPENDNRLLSSQYLLAQAYTEGGRTDKALEILEHIVAIRSRSLPEDNPARLASQHQLALAYRANLQTSKAISLLEHITAVEARCLPQDHRKRLVSQHELGKAYRKDGRLEEAIEILELVVDIRSRYLPEDHRDRLRSECDLATAYSYTHNDRTKEATNILEHAVAVGSWCFAEDDTYLLVLQYALAREYGLHGRLKEAIEVMEHVVATESYCREENDGRRLASEKLLSQLREDYHSRARKLGDRIRGSLVRPLIRAFQRQRRSNDGGPARG</sequence>
<accession>A0ACA9UFM7</accession>
<organism evidence="1 2">
    <name type="scientific">Clonostachys rosea f. rosea IK726</name>
    <dbReference type="NCBI Taxonomy" id="1349383"/>
    <lineage>
        <taxon>Eukaryota</taxon>
        <taxon>Fungi</taxon>
        <taxon>Dikarya</taxon>
        <taxon>Ascomycota</taxon>
        <taxon>Pezizomycotina</taxon>
        <taxon>Sordariomycetes</taxon>
        <taxon>Hypocreomycetidae</taxon>
        <taxon>Hypocreales</taxon>
        <taxon>Bionectriaceae</taxon>
        <taxon>Clonostachys</taxon>
    </lineage>
</organism>
<evidence type="ECO:0000313" key="2">
    <source>
        <dbReference type="Proteomes" id="UP000836387"/>
    </source>
</evidence>
<keyword evidence="2" id="KW-1185">Reference proteome</keyword>
<name>A0ACA9UFM7_BIOOC</name>
<comment type="caution">
    <text evidence="1">The sequence shown here is derived from an EMBL/GenBank/DDBJ whole genome shotgun (WGS) entry which is preliminary data.</text>
</comment>
<reference evidence="1" key="1">
    <citation type="submission" date="2020-04" db="EMBL/GenBank/DDBJ databases">
        <authorList>
            <person name="Broberg M."/>
        </authorList>
    </citation>
    <scope>NUCLEOTIDE SEQUENCE</scope>
</reference>
<reference evidence="1" key="2">
    <citation type="submission" date="2021-10" db="EMBL/GenBank/DDBJ databases">
        <authorList>
            <person name="Piombo E."/>
        </authorList>
    </citation>
    <scope>NUCLEOTIDE SEQUENCE</scope>
</reference>
<evidence type="ECO:0000313" key="1">
    <source>
        <dbReference type="EMBL" id="CAG9952186.1"/>
    </source>
</evidence>
<dbReference type="EMBL" id="CADEHS020000480">
    <property type="protein sequence ID" value="CAG9952186.1"/>
    <property type="molecule type" value="Genomic_DNA"/>
</dbReference>
<dbReference type="Proteomes" id="UP000836387">
    <property type="component" value="Unassembled WGS sequence"/>
</dbReference>
<proteinExistence type="predicted"/>
<protein>
    <submittedName>
        <fullName evidence="1">Uncharacterized protein</fullName>
    </submittedName>
</protein>